<feature type="transmembrane region" description="Helical" evidence="7">
    <location>
        <begin position="134"/>
        <end position="158"/>
    </location>
</feature>
<feature type="transmembrane region" description="Helical" evidence="7">
    <location>
        <begin position="102"/>
        <end position="122"/>
    </location>
</feature>
<gene>
    <name evidence="9" type="ORF">SAMN04489747_2046</name>
</gene>
<feature type="transmembrane region" description="Helical" evidence="7">
    <location>
        <begin position="296"/>
        <end position="320"/>
    </location>
</feature>
<feature type="transmembrane region" description="Helical" evidence="7">
    <location>
        <begin position="255"/>
        <end position="276"/>
    </location>
</feature>
<keyword evidence="10" id="KW-1185">Reference proteome</keyword>
<evidence type="ECO:0000256" key="5">
    <source>
        <dbReference type="ARBA" id="ARBA00022989"/>
    </source>
</evidence>
<evidence type="ECO:0000313" key="10">
    <source>
        <dbReference type="Proteomes" id="UP000198546"/>
    </source>
</evidence>
<accession>A0A1G6YME8</accession>
<dbReference type="InterPro" id="IPR035906">
    <property type="entry name" value="MetI-like_sf"/>
</dbReference>
<keyword evidence="5 7" id="KW-1133">Transmembrane helix</keyword>
<dbReference type="Proteomes" id="UP000198546">
    <property type="component" value="Chromosome i"/>
</dbReference>
<organism evidence="9 10">
    <name type="scientific">Auraticoccus monumenti</name>
    <dbReference type="NCBI Taxonomy" id="675864"/>
    <lineage>
        <taxon>Bacteria</taxon>
        <taxon>Bacillati</taxon>
        <taxon>Actinomycetota</taxon>
        <taxon>Actinomycetes</taxon>
        <taxon>Propionibacteriales</taxon>
        <taxon>Propionibacteriaceae</taxon>
        <taxon>Auraticoccus</taxon>
    </lineage>
</organism>
<reference evidence="9 10" key="1">
    <citation type="submission" date="2016-10" db="EMBL/GenBank/DDBJ databases">
        <authorList>
            <person name="de Groot N.N."/>
        </authorList>
    </citation>
    <scope>NUCLEOTIDE SEQUENCE [LARGE SCALE GENOMIC DNA]</scope>
    <source>
        <strain evidence="9 10">MON 2.2</strain>
    </source>
</reference>
<dbReference type="Pfam" id="PF00528">
    <property type="entry name" value="BPD_transp_1"/>
    <property type="match status" value="1"/>
</dbReference>
<evidence type="ECO:0000256" key="6">
    <source>
        <dbReference type="ARBA" id="ARBA00023136"/>
    </source>
</evidence>
<dbReference type="PANTHER" id="PTHR30465">
    <property type="entry name" value="INNER MEMBRANE ABC TRANSPORTER"/>
    <property type="match status" value="1"/>
</dbReference>
<evidence type="ECO:0000256" key="1">
    <source>
        <dbReference type="ARBA" id="ARBA00004651"/>
    </source>
</evidence>
<dbReference type="InterPro" id="IPR000515">
    <property type="entry name" value="MetI-like"/>
</dbReference>
<feature type="transmembrane region" description="Helical" evidence="7">
    <location>
        <begin position="191"/>
        <end position="209"/>
    </location>
</feature>
<evidence type="ECO:0000259" key="8">
    <source>
        <dbReference type="PROSITE" id="PS50928"/>
    </source>
</evidence>
<name>A0A1G6YME8_9ACTN</name>
<dbReference type="PANTHER" id="PTHR30465:SF0">
    <property type="entry name" value="OLIGOPEPTIDE TRANSPORT SYSTEM PERMEASE PROTEIN APPB"/>
    <property type="match status" value="1"/>
</dbReference>
<dbReference type="RefSeq" id="WP_090592980.1">
    <property type="nucleotide sequence ID" value="NZ_LT629688.1"/>
</dbReference>
<feature type="domain" description="ABC transmembrane type-1" evidence="8">
    <location>
        <begin position="98"/>
        <end position="317"/>
    </location>
</feature>
<dbReference type="EMBL" id="LT629688">
    <property type="protein sequence ID" value="SDD91481.1"/>
    <property type="molecule type" value="Genomic_DNA"/>
</dbReference>
<evidence type="ECO:0000313" key="9">
    <source>
        <dbReference type="EMBL" id="SDD91481.1"/>
    </source>
</evidence>
<dbReference type="STRING" id="675864.SAMN04489747_2046"/>
<evidence type="ECO:0000256" key="7">
    <source>
        <dbReference type="RuleBase" id="RU363032"/>
    </source>
</evidence>
<evidence type="ECO:0000256" key="4">
    <source>
        <dbReference type="ARBA" id="ARBA00022692"/>
    </source>
</evidence>
<comment type="similarity">
    <text evidence="7">Belongs to the binding-protein-dependent transport system permease family.</text>
</comment>
<keyword evidence="2 7" id="KW-0813">Transport</keyword>
<dbReference type="OrthoDB" id="147688at2"/>
<sequence length="327" mass="35567">MGLFILKRLLNYAVLLFVAISLTYFLAASQLNPRALWELANPPIPPQTIEASLRSKNLSDEVPLLQRYWTWLTGVVLHWDWGESPRTGDIAPEIGRRIGVSIRLITLGSLGGIALGVLVGAWTATRQYRLSDRAITLGSLAIYSVPVFVLISVIQVLATSFNDTTGWRVFEFVGETGQVGSYPGAWLVDRAQHLLLPTVVLVLANAAFFSRIQRNLMLDALGSDYVRTARAKGLRQGRAVMKHALRTSLIPTGTYFAFSVATLFLGSTFVEVLFSFHGMGEFAITTIQGQDVHGAVAVAAFGGVCVLVGATLSDFMVAALDPRVRVS</sequence>
<proteinExistence type="inferred from homology"/>
<evidence type="ECO:0000256" key="2">
    <source>
        <dbReference type="ARBA" id="ARBA00022448"/>
    </source>
</evidence>
<keyword evidence="6 7" id="KW-0472">Membrane</keyword>
<dbReference type="GO" id="GO:0055085">
    <property type="term" value="P:transmembrane transport"/>
    <property type="evidence" value="ECO:0007669"/>
    <property type="project" value="InterPro"/>
</dbReference>
<dbReference type="PROSITE" id="PS50928">
    <property type="entry name" value="ABC_TM1"/>
    <property type="match status" value="1"/>
</dbReference>
<evidence type="ECO:0000256" key="3">
    <source>
        <dbReference type="ARBA" id="ARBA00022475"/>
    </source>
</evidence>
<dbReference type="CDD" id="cd06261">
    <property type="entry name" value="TM_PBP2"/>
    <property type="match status" value="1"/>
</dbReference>
<comment type="subcellular location">
    <subcellularLocation>
        <location evidence="1 7">Cell membrane</location>
        <topology evidence="1 7">Multi-pass membrane protein</topology>
    </subcellularLocation>
</comment>
<dbReference type="SUPFAM" id="SSF161098">
    <property type="entry name" value="MetI-like"/>
    <property type="match status" value="1"/>
</dbReference>
<keyword evidence="3" id="KW-1003">Cell membrane</keyword>
<protein>
    <submittedName>
        <fullName evidence="9">Peptide/nickel transport system permease protein</fullName>
    </submittedName>
</protein>
<dbReference type="GO" id="GO:0005886">
    <property type="term" value="C:plasma membrane"/>
    <property type="evidence" value="ECO:0007669"/>
    <property type="project" value="UniProtKB-SubCell"/>
</dbReference>
<dbReference type="AlphaFoldDB" id="A0A1G6YME8"/>
<feature type="transmembrane region" description="Helical" evidence="7">
    <location>
        <begin position="9"/>
        <end position="27"/>
    </location>
</feature>
<dbReference type="Gene3D" id="1.10.3720.10">
    <property type="entry name" value="MetI-like"/>
    <property type="match status" value="1"/>
</dbReference>
<keyword evidence="4 7" id="KW-0812">Transmembrane</keyword>